<dbReference type="Proteomes" id="UP001155483">
    <property type="component" value="Unassembled WGS sequence"/>
</dbReference>
<dbReference type="PANTHER" id="PTHR43406:SF1">
    <property type="entry name" value="TRYPTOPHAN SYNTHASE ALPHA CHAIN, CHLOROPLASTIC"/>
    <property type="match status" value="1"/>
</dbReference>
<evidence type="ECO:0000256" key="5">
    <source>
        <dbReference type="ARBA" id="ARBA00022822"/>
    </source>
</evidence>
<name>A0A9X2XV13_9BACT</name>
<dbReference type="PROSITE" id="PS00167">
    <property type="entry name" value="TRP_SYNTHASE_ALPHA"/>
    <property type="match status" value="1"/>
</dbReference>
<feature type="active site" description="Proton acceptor" evidence="9">
    <location>
        <position position="57"/>
    </location>
</feature>
<reference evidence="11" key="1">
    <citation type="submission" date="2022-09" db="EMBL/GenBank/DDBJ databases">
        <authorList>
            <person name="Yuan C."/>
            <person name="Ke Z."/>
        </authorList>
    </citation>
    <scope>NUCLEOTIDE SEQUENCE</scope>
    <source>
        <strain evidence="11">LB-8</strain>
    </source>
</reference>
<dbReference type="InterPro" id="IPR002028">
    <property type="entry name" value="Trp_synthase_suA"/>
</dbReference>
<dbReference type="RefSeq" id="WP_279296342.1">
    <property type="nucleotide sequence ID" value="NZ_JAOTIF010000003.1"/>
</dbReference>
<comment type="similarity">
    <text evidence="9 10">Belongs to the TrpA family.</text>
</comment>
<evidence type="ECO:0000313" key="11">
    <source>
        <dbReference type="EMBL" id="MCU7548897.1"/>
    </source>
</evidence>
<evidence type="ECO:0000256" key="2">
    <source>
        <dbReference type="ARBA" id="ARBA00004733"/>
    </source>
</evidence>
<evidence type="ECO:0000256" key="4">
    <source>
        <dbReference type="ARBA" id="ARBA00022605"/>
    </source>
</evidence>
<comment type="catalytic activity">
    <reaction evidence="8 9">
        <text>(1S,2R)-1-C-(indol-3-yl)glycerol 3-phosphate + L-serine = D-glyceraldehyde 3-phosphate + L-tryptophan + H2O</text>
        <dbReference type="Rhea" id="RHEA:10532"/>
        <dbReference type="ChEBI" id="CHEBI:15377"/>
        <dbReference type="ChEBI" id="CHEBI:33384"/>
        <dbReference type="ChEBI" id="CHEBI:57912"/>
        <dbReference type="ChEBI" id="CHEBI:58866"/>
        <dbReference type="ChEBI" id="CHEBI:59776"/>
        <dbReference type="EC" id="4.2.1.20"/>
    </reaction>
</comment>
<dbReference type="NCBIfam" id="TIGR00262">
    <property type="entry name" value="trpA"/>
    <property type="match status" value="1"/>
</dbReference>
<dbReference type="CDD" id="cd04724">
    <property type="entry name" value="Tryptophan_synthase_alpha"/>
    <property type="match status" value="1"/>
</dbReference>
<keyword evidence="5 9" id="KW-0822">Tryptophan biosynthesis</keyword>
<dbReference type="EC" id="4.2.1.20" evidence="9"/>
<dbReference type="InterPro" id="IPR013785">
    <property type="entry name" value="Aldolase_TIM"/>
</dbReference>
<evidence type="ECO:0000256" key="6">
    <source>
        <dbReference type="ARBA" id="ARBA00023141"/>
    </source>
</evidence>
<comment type="function">
    <text evidence="1 9">The alpha subunit is responsible for the aldol cleavage of indoleglycerol phosphate to indole and glyceraldehyde 3-phosphate.</text>
</comment>
<dbReference type="InterPro" id="IPR018204">
    <property type="entry name" value="Trp_synthase_alpha_AS"/>
</dbReference>
<dbReference type="InterPro" id="IPR011060">
    <property type="entry name" value="RibuloseP-bd_barrel"/>
</dbReference>
<dbReference type="AlphaFoldDB" id="A0A9X2XV13"/>
<feature type="active site" description="Proton acceptor" evidence="9">
    <location>
        <position position="46"/>
    </location>
</feature>
<dbReference type="GO" id="GO:0004834">
    <property type="term" value="F:tryptophan synthase activity"/>
    <property type="evidence" value="ECO:0007669"/>
    <property type="project" value="UniProtKB-UniRule"/>
</dbReference>
<keyword evidence="6 9" id="KW-0057">Aromatic amino acid biosynthesis</keyword>
<comment type="pathway">
    <text evidence="2 9">Amino-acid biosynthesis; L-tryptophan biosynthesis; L-tryptophan from chorismate: step 5/5.</text>
</comment>
<comment type="subunit">
    <text evidence="3 9">Tetramer of two alpha and two beta chains.</text>
</comment>
<dbReference type="SUPFAM" id="SSF51366">
    <property type="entry name" value="Ribulose-phoshate binding barrel"/>
    <property type="match status" value="1"/>
</dbReference>
<evidence type="ECO:0000256" key="8">
    <source>
        <dbReference type="ARBA" id="ARBA00049047"/>
    </source>
</evidence>
<evidence type="ECO:0000256" key="7">
    <source>
        <dbReference type="ARBA" id="ARBA00023239"/>
    </source>
</evidence>
<dbReference type="HAMAP" id="MF_00131">
    <property type="entry name" value="Trp_synth_alpha"/>
    <property type="match status" value="1"/>
</dbReference>
<reference evidence="11" key="2">
    <citation type="submission" date="2023-04" db="EMBL/GenBank/DDBJ databases">
        <title>Paracnuella aquatica gen. nov., sp. nov., a member of the family Chitinophagaceae isolated from a hot spring.</title>
        <authorList>
            <person name="Wang C."/>
        </authorList>
    </citation>
    <scope>NUCLEOTIDE SEQUENCE</scope>
    <source>
        <strain evidence="11">LB-8</strain>
    </source>
</reference>
<gene>
    <name evidence="9 11" type="primary">trpA</name>
    <name evidence="11" type="ORF">OCK74_07190</name>
</gene>
<keyword evidence="4 9" id="KW-0028">Amino-acid biosynthesis</keyword>
<keyword evidence="7 9" id="KW-0456">Lyase</keyword>
<protein>
    <recommendedName>
        <fullName evidence="9">Tryptophan synthase alpha chain</fullName>
        <ecNumber evidence="9">4.2.1.20</ecNumber>
    </recommendedName>
</protein>
<proteinExistence type="inferred from homology"/>
<comment type="caution">
    <text evidence="11">The sequence shown here is derived from an EMBL/GenBank/DDBJ whole genome shotgun (WGS) entry which is preliminary data.</text>
</comment>
<dbReference type="GO" id="GO:0005829">
    <property type="term" value="C:cytosol"/>
    <property type="evidence" value="ECO:0007669"/>
    <property type="project" value="TreeGrafter"/>
</dbReference>
<dbReference type="PANTHER" id="PTHR43406">
    <property type="entry name" value="TRYPTOPHAN SYNTHASE, ALPHA CHAIN"/>
    <property type="match status" value="1"/>
</dbReference>
<dbReference type="EMBL" id="JAOTIF010000003">
    <property type="protein sequence ID" value="MCU7548897.1"/>
    <property type="molecule type" value="Genomic_DNA"/>
</dbReference>
<evidence type="ECO:0000313" key="12">
    <source>
        <dbReference type="Proteomes" id="UP001155483"/>
    </source>
</evidence>
<evidence type="ECO:0000256" key="10">
    <source>
        <dbReference type="RuleBase" id="RU003662"/>
    </source>
</evidence>
<sequence length="265" mass="29082">MSRIQELFNRKNKKILNVYCTAGYPELDSTLEVMKALQDSGADLIELGMPYSDPLADGPIIQESSSIALKNGMTISRLFKQLKDFRTDAAAGGAGIHVPVVLMGYLNPILQYGFERFCADAEAVGIDGLILPDLPIYEFETEYGEIIKKHNLDFVFLVTPETSAERIKKLDSLSSGFLYAVSSSSTTGKNKEFASAEQYLQKLASLNLKNPVLVGFGIRDRETFEAACKHTNGAIIGSAYIKALSNSSNVQEATKEFLESILTEE</sequence>
<dbReference type="Pfam" id="PF00290">
    <property type="entry name" value="Trp_syntA"/>
    <property type="match status" value="1"/>
</dbReference>
<keyword evidence="12" id="KW-1185">Reference proteome</keyword>
<accession>A0A9X2XV13</accession>
<dbReference type="FunFam" id="3.20.20.70:FF:000037">
    <property type="entry name" value="Tryptophan synthase alpha chain"/>
    <property type="match status" value="1"/>
</dbReference>
<dbReference type="Gene3D" id="3.20.20.70">
    <property type="entry name" value="Aldolase class I"/>
    <property type="match status" value="1"/>
</dbReference>
<evidence type="ECO:0000256" key="3">
    <source>
        <dbReference type="ARBA" id="ARBA00011270"/>
    </source>
</evidence>
<organism evidence="11 12">
    <name type="scientific">Paraflavisolibacter caeni</name>
    <dbReference type="NCBI Taxonomy" id="2982496"/>
    <lineage>
        <taxon>Bacteria</taxon>
        <taxon>Pseudomonadati</taxon>
        <taxon>Bacteroidota</taxon>
        <taxon>Chitinophagia</taxon>
        <taxon>Chitinophagales</taxon>
        <taxon>Chitinophagaceae</taxon>
        <taxon>Paraflavisolibacter</taxon>
    </lineage>
</organism>
<evidence type="ECO:0000256" key="9">
    <source>
        <dbReference type="HAMAP-Rule" id="MF_00131"/>
    </source>
</evidence>
<evidence type="ECO:0000256" key="1">
    <source>
        <dbReference type="ARBA" id="ARBA00003365"/>
    </source>
</evidence>